<evidence type="ECO:0000256" key="14">
    <source>
        <dbReference type="ARBA" id="ARBA00071271"/>
    </source>
</evidence>
<evidence type="ECO:0000256" key="12">
    <source>
        <dbReference type="ARBA" id="ARBA00044252"/>
    </source>
</evidence>
<dbReference type="EC" id="3.4.13.18" evidence="11"/>
<proteinExistence type="inferred from homology"/>
<name>A0A011PQH1_9PROT</name>
<sequence length="515" mass="54143">MDNTLPASIDPVFATLEPAAVWAHFAMLCRIPRQSKAEAGLRGEIQRWALARGLSATVDSAGNLLLCKAASRGMEEAPGVVLQAHLDMVCQKNAGTAHDFACDPIRPLCRDGWLLAEDTTLGADNGIGVALILAVLEDHSLLHGPLEALLTVDEEAGMGGAHGLQPGLLQGRLLVNLDTEEWGEFYLGCAGGLDVNVHREGRAEALPDGWAAWRIDLRGLRGGHSGIDIDAERGNAIKLLVRVLRDLESRFPMRLAELHGGSARNALPREASATLALPAADVEALAASLASWQSLLRQELQGVDEALAIDLLPASVADVMSPDDQFIWLASLAAAPHGVRRRSLSVPGVVETSNNLGMVGIAASGGGCNFMVRSLIESGSTALADEIVALFALSGTATEKAGHYPGWTPNPASPLLALCQSVYRQQFGAASTVQVIHAGLECGLIAARYPGLEMVSFGPTIRGAHAPGERVEIASVGRAWQLLTAILTAIGAGSSGDEWRASASPSRWLDDVKSP</sequence>
<dbReference type="SUPFAM" id="SSF53187">
    <property type="entry name" value="Zn-dependent exopeptidases"/>
    <property type="match status" value="1"/>
</dbReference>
<comment type="cofactor">
    <cofactor evidence="1">
        <name>Co(2+)</name>
        <dbReference type="ChEBI" id="CHEBI:48828"/>
    </cofactor>
</comment>
<evidence type="ECO:0000256" key="6">
    <source>
        <dbReference type="ARBA" id="ARBA00022833"/>
    </source>
</evidence>
<comment type="similarity">
    <text evidence="13">Belongs to the peptidase M20C family.</text>
</comment>
<dbReference type="GO" id="GO:0005829">
    <property type="term" value="C:cytosol"/>
    <property type="evidence" value="ECO:0007669"/>
    <property type="project" value="TreeGrafter"/>
</dbReference>
<dbReference type="Pfam" id="PF01546">
    <property type="entry name" value="Peptidase_M20"/>
    <property type="match status" value="1"/>
</dbReference>
<dbReference type="Proteomes" id="UP000021816">
    <property type="component" value="Unassembled WGS sequence"/>
</dbReference>
<feature type="region of interest" description="Disordered" evidence="19">
    <location>
        <begin position="495"/>
        <end position="515"/>
    </location>
</feature>
<comment type="cofactor">
    <cofactor evidence="2">
        <name>Zn(2+)</name>
        <dbReference type="ChEBI" id="CHEBI:29105"/>
    </cofactor>
</comment>
<dbReference type="InterPro" id="IPR002933">
    <property type="entry name" value="Peptidase_M20"/>
</dbReference>
<gene>
    <name evidence="21" type="primary">pepD</name>
    <name evidence="21" type="ORF">AW10_02521</name>
</gene>
<dbReference type="FunFam" id="3.40.630.10:FF:000018">
    <property type="entry name" value="Aminoacyl-histidine dipeptidase PepD"/>
    <property type="match status" value="1"/>
</dbReference>
<evidence type="ECO:0000256" key="3">
    <source>
        <dbReference type="ARBA" id="ARBA00022670"/>
    </source>
</evidence>
<evidence type="ECO:0000256" key="7">
    <source>
        <dbReference type="ARBA" id="ARBA00022997"/>
    </source>
</evidence>
<evidence type="ECO:0000256" key="11">
    <source>
        <dbReference type="ARBA" id="ARBA00038976"/>
    </source>
</evidence>
<evidence type="ECO:0000256" key="17">
    <source>
        <dbReference type="ARBA" id="ARBA00077688"/>
    </source>
</evidence>
<evidence type="ECO:0000256" key="19">
    <source>
        <dbReference type="SAM" id="MobiDB-lite"/>
    </source>
</evidence>
<keyword evidence="3" id="KW-0645">Protease</keyword>
<dbReference type="STRING" id="1454003.AW10_02521"/>
<dbReference type="PRINTS" id="PR00934">
    <property type="entry name" value="XHISDIPTASE"/>
</dbReference>
<evidence type="ECO:0000256" key="2">
    <source>
        <dbReference type="ARBA" id="ARBA00001947"/>
    </source>
</evidence>
<evidence type="ECO:0000313" key="21">
    <source>
        <dbReference type="EMBL" id="EXI79125.1"/>
    </source>
</evidence>
<accession>A0A011PQH1</accession>
<dbReference type="PIRSF" id="PIRSF016599">
    <property type="entry name" value="Xaa-His_dipept"/>
    <property type="match status" value="1"/>
</dbReference>
<dbReference type="InterPro" id="IPR001160">
    <property type="entry name" value="Peptidase_M20C"/>
</dbReference>
<dbReference type="PANTHER" id="PTHR43501:SF1">
    <property type="entry name" value="CYTOSOL NON-SPECIFIC DIPEPTIDASE"/>
    <property type="match status" value="1"/>
</dbReference>
<keyword evidence="6" id="KW-0862">Zinc</keyword>
<dbReference type="GO" id="GO:0006508">
    <property type="term" value="P:proteolysis"/>
    <property type="evidence" value="ECO:0007669"/>
    <property type="project" value="UniProtKB-KW"/>
</dbReference>
<evidence type="ECO:0000256" key="10">
    <source>
        <dbReference type="ARBA" id="ARBA00036421"/>
    </source>
</evidence>
<feature type="domain" description="Peptidase M20 dimerisation" evidence="20">
    <location>
        <begin position="217"/>
        <end position="300"/>
    </location>
</feature>
<evidence type="ECO:0000259" key="20">
    <source>
        <dbReference type="Pfam" id="PF07687"/>
    </source>
</evidence>
<evidence type="ECO:0000256" key="13">
    <source>
        <dbReference type="ARBA" id="ARBA00061423"/>
    </source>
</evidence>
<dbReference type="FunFam" id="3.40.630.10:FF:000015">
    <property type="entry name" value="Aminoacyl-histidine dipeptidase PepD"/>
    <property type="match status" value="1"/>
</dbReference>
<dbReference type="Gene3D" id="3.40.630.10">
    <property type="entry name" value="Zn peptidases"/>
    <property type="match status" value="2"/>
</dbReference>
<dbReference type="PANTHER" id="PTHR43501">
    <property type="entry name" value="CYTOSOL NON-SPECIFIC DIPEPTIDASE"/>
    <property type="match status" value="1"/>
</dbReference>
<evidence type="ECO:0000256" key="8">
    <source>
        <dbReference type="ARBA" id="ARBA00023049"/>
    </source>
</evidence>
<dbReference type="PATRIC" id="fig|1454003.3.peg.2572"/>
<evidence type="ECO:0000256" key="9">
    <source>
        <dbReference type="ARBA" id="ARBA00023285"/>
    </source>
</evidence>
<dbReference type="GO" id="GO:0070573">
    <property type="term" value="F:metallodipeptidase activity"/>
    <property type="evidence" value="ECO:0007669"/>
    <property type="project" value="TreeGrafter"/>
</dbReference>
<evidence type="ECO:0000256" key="15">
    <source>
        <dbReference type="ARBA" id="ARBA00075285"/>
    </source>
</evidence>
<protein>
    <recommendedName>
        <fullName evidence="14">Cytosol non-specific dipeptidase</fullName>
        <ecNumber evidence="11">3.4.13.18</ecNumber>
    </recommendedName>
    <alternativeName>
        <fullName evidence="17">Aminoacyl-histidine dipeptidase</fullName>
    </alternativeName>
    <alternativeName>
        <fullName evidence="16">Beta-alanyl-histidine dipeptidase</fullName>
    </alternativeName>
    <alternativeName>
        <fullName evidence="15">Carnosinase</fullName>
    </alternativeName>
    <alternativeName>
        <fullName evidence="12">Peptidase D</fullName>
    </alternativeName>
    <alternativeName>
        <fullName evidence="18">Xaa-His dipeptidase</fullName>
    </alternativeName>
</protein>
<dbReference type="InterPro" id="IPR011650">
    <property type="entry name" value="Peptidase_M20_dimer"/>
</dbReference>
<keyword evidence="7 21" id="KW-0224">Dipeptidase</keyword>
<keyword evidence="8" id="KW-0482">Metalloprotease</keyword>
<dbReference type="EMBL" id="JEMX01000060">
    <property type="protein sequence ID" value="EXI79125.1"/>
    <property type="molecule type" value="Genomic_DNA"/>
</dbReference>
<evidence type="ECO:0000256" key="1">
    <source>
        <dbReference type="ARBA" id="ARBA00001941"/>
    </source>
</evidence>
<dbReference type="Pfam" id="PF07687">
    <property type="entry name" value="M20_dimer"/>
    <property type="match status" value="1"/>
</dbReference>
<keyword evidence="4" id="KW-0479">Metal-binding</keyword>
<reference evidence="21 22" key="1">
    <citation type="submission" date="2014-02" db="EMBL/GenBank/DDBJ databases">
        <title>Expanding our view of genomic diversity in Candidatus Accumulibacter clades.</title>
        <authorList>
            <person name="Skennerton C.T."/>
            <person name="Barr J.J."/>
            <person name="Slater F.R."/>
            <person name="Bond P.L."/>
            <person name="Tyson G.W."/>
        </authorList>
    </citation>
    <scope>NUCLEOTIDE SEQUENCE [LARGE SCALE GENOMIC DNA]</scope>
    <source>
        <strain evidence="22">BA-92</strain>
    </source>
</reference>
<dbReference type="AlphaFoldDB" id="A0A011PQH1"/>
<dbReference type="NCBIfam" id="TIGR01893">
    <property type="entry name" value="aa-his-dipept"/>
    <property type="match status" value="1"/>
</dbReference>
<evidence type="ECO:0000256" key="4">
    <source>
        <dbReference type="ARBA" id="ARBA00022723"/>
    </source>
</evidence>
<evidence type="ECO:0000256" key="18">
    <source>
        <dbReference type="ARBA" id="ARBA00078074"/>
    </source>
</evidence>
<evidence type="ECO:0000256" key="16">
    <source>
        <dbReference type="ARBA" id="ARBA00076004"/>
    </source>
</evidence>
<keyword evidence="5 21" id="KW-0378">Hydrolase</keyword>
<keyword evidence="9" id="KW-0170">Cobalt</keyword>
<evidence type="ECO:0000313" key="22">
    <source>
        <dbReference type="Proteomes" id="UP000021816"/>
    </source>
</evidence>
<organism evidence="21 22">
    <name type="scientific">Candidatus Accumulibacter appositus</name>
    <dbReference type="NCBI Taxonomy" id="1454003"/>
    <lineage>
        <taxon>Bacteria</taxon>
        <taxon>Pseudomonadati</taxon>
        <taxon>Pseudomonadota</taxon>
        <taxon>Betaproteobacteria</taxon>
        <taxon>Candidatus Accumulibacter</taxon>
    </lineage>
</organism>
<dbReference type="GO" id="GO:0046872">
    <property type="term" value="F:metal ion binding"/>
    <property type="evidence" value="ECO:0007669"/>
    <property type="project" value="UniProtKB-KW"/>
</dbReference>
<dbReference type="CDD" id="cd03890">
    <property type="entry name" value="M20_pepD"/>
    <property type="match status" value="1"/>
</dbReference>
<comment type="catalytic activity">
    <reaction evidence="10">
        <text>Hydrolysis of dipeptides, preferentially hydrophobic dipeptides including prolyl amino acids.</text>
        <dbReference type="EC" id="3.4.13.18"/>
    </reaction>
</comment>
<comment type="caution">
    <text evidence="21">The sequence shown here is derived from an EMBL/GenBank/DDBJ whole genome shotgun (WGS) entry which is preliminary data.</text>
</comment>
<evidence type="ECO:0000256" key="5">
    <source>
        <dbReference type="ARBA" id="ARBA00022801"/>
    </source>
</evidence>